<reference evidence="2 3" key="1">
    <citation type="submission" date="2020-07" db="EMBL/GenBank/DDBJ databases">
        <title>Roseicoccus Jingziensis gen. nov., sp. nov., isolated from coastal seawater.</title>
        <authorList>
            <person name="Feng X."/>
        </authorList>
    </citation>
    <scope>NUCLEOTIDE SEQUENCE [LARGE SCALE GENOMIC DNA]</scope>
    <source>
        <strain evidence="2 3">N1E253</strain>
    </source>
</reference>
<dbReference type="InterPro" id="IPR001736">
    <property type="entry name" value="PLipase_D/transphosphatidylase"/>
</dbReference>
<evidence type="ECO:0000313" key="2">
    <source>
        <dbReference type="EMBL" id="NWK56361.1"/>
    </source>
</evidence>
<feature type="domain" description="PLD phosphodiesterase" evidence="1">
    <location>
        <begin position="290"/>
        <end position="317"/>
    </location>
</feature>
<dbReference type="Pfam" id="PF13091">
    <property type="entry name" value="PLDc_2"/>
    <property type="match status" value="2"/>
</dbReference>
<dbReference type="SMART" id="SM00155">
    <property type="entry name" value="PLDc"/>
    <property type="match status" value="2"/>
</dbReference>
<evidence type="ECO:0000259" key="1">
    <source>
        <dbReference type="PROSITE" id="PS50035"/>
    </source>
</evidence>
<name>A0A851GKI9_9BACT</name>
<proteinExistence type="predicted"/>
<evidence type="ECO:0000313" key="3">
    <source>
        <dbReference type="Proteomes" id="UP000557872"/>
    </source>
</evidence>
<dbReference type="PROSITE" id="PS50035">
    <property type="entry name" value="PLD"/>
    <property type="match status" value="2"/>
</dbReference>
<dbReference type="GO" id="GO:0032049">
    <property type="term" value="P:cardiolipin biosynthetic process"/>
    <property type="evidence" value="ECO:0007669"/>
    <property type="project" value="UniProtKB-ARBA"/>
</dbReference>
<sequence length="378" mass="43477">MDDESTEQGIRLLSQSGYQSGDAADFAYRRIERCLDAARHSIEIHMYVWRADDVGHQIGRAVLRAADRGVRVKIMKDRGAVLYESQESNRKPFFPTPRSWGKRLYQRGLGMTFPRTWVQDDWDQSLGLRLMQHPKVDFVWVSPTHTKYYCIDERCLITGSLNLEDRHRNYHDVMMEIRGERRVEQFRHAQQCSGQDQASVGFTVLMNDPDRGRFEIKAKLLELVRLAKRSLHIEMAYLGDPDVTEVLVAAAQRGVHVTILFSEKANIGNDGNYHVLNQLMKSALVEVRMSSKMIHSKVMVIDGKRALFGSANFSVFSLQRAGELSFLLDGSDAVDSLNEVLMERWSLGRPVVRRSEVSGYWKGMACLQHWYQQLGRHR</sequence>
<dbReference type="PANTHER" id="PTHR21248">
    <property type="entry name" value="CARDIOLIPIN SYNTHASE"/>
    <property type="match status" value="1"/>
</dbReference>
<dbReference type="InterPro" id="IPR025202">
    <property type="entry name" value="PLD-like_dom"/>
</dbReference>
<feature type="domain" description="PLD phosphodiesterase" evidence="1">
    <location>
        <begin position="145"/>
        <end position="167"/>
    </location>
</feature>
<dbReference type="GO" id="GO:0030572">
    <property type="term" value="F:phosphatidyltransferase activity"/>
    <property type="evidence" value="ECO:0007669"/>
    <property type="project" value="UniProtKB-ARBA"/>
</dbReference>
<dbReference type="RefSeq" id="WP_178933141.1">
    <property type="nucleotide sequence ID" value="NZ_JACBAZ010000004.1"/>
</dbReference>
<keyword evidence="3" id="KW-1185">Reference proteome</keyword>
<dbReference type="Proteomes" id="UP000557872">
    <property type="component" value="Unassembled WGS sequence"/>
</dbReference>
<dbReference type="PANTHER" id="PTHR21248:SF22">
    <property type="entry name" value="PHOSPHOLIPASE D"/>
    <property type="match status" value="1"/>
</dbReference>
<dbReference type="AlphaFoldDB" id="A0A851GKI9"/>
<organism evidence="2 3">
    <name type="scientific">Oceaniferula marina</name>
    <dbReference type="NCBI Taxonomy" id="2748318"/>
    <lineage>
        <taxon>Bacteria</taxon>
        <taxon>Pseudomonadati</taxon>
        <taxon>Verrucomicrobiota</taxon>
        <taxon>Verrucomicrobiia</taxon>
        <taxon>Verrucomicrobiales</taxon>
        <taxon>Verrucomicrobiaceae</taxon>
        <taxon>Oceaniferula</taxon>
    </lineage>
</organism>
<comment type="caution">
    <text evidence="2">The sequence shown here is derived from an EMBL/GenBank/DDBJ whole genome shotgun (WGS) entry which is preliminary data.</text>
</comment>
<dbReference type="SUPFAM" id="SSF56024">
    <property type="entry name" value="Phospholipase D/nuclease"/>
    <property type="match status" value="2"/>
</dbReference>
<protein>
    <submittedName>
        <fullName evidence="2">Phosphatidylserine/phosphatidylglycerophosphate/ cardiolipin synthase family protein</fullName>
    </submittedName>
</protein>
<gene>
    <name evidence="2" type="ORF">HW115_12125</name>
</gene>
<dbReference type="Gene3D" id="3.30.870.10">
    <property type="entry name" value="Endonuclease Chain A"/>
    <property type="match status" value="2"/>
</dbReference>
<accession>A0A851GKI9</accession>
<dbReference type="EMBL" id="JACBAZ010000004">
    <property type="protein sequence ID" value="NWK56361.1"/>
    <property type="molecule type" value="Genomic_DNA"/>
</dbReference>